<dbReference type="AlphaFoldDB" id="A0A4U5MQT5"/>
<protein>
    <submittedName>
        <fullName evidence="2">Uncharacterized protein</fullName>
    </submittedName>
</protein>
<name>A0A4U5MQT5_STECR</name>
<gene>
    <name evidence="2" type="ORF">L596_019539</name>
</gene>
<dbReference type="EMBL" id="AZBU02000006">
    <property type="protein sequence ID" value="TKR72016.1"/>
    <property type="molecule type" value="Genomic_DNA"/>
</dbReference>
<organism evidence="2 3">
    <name type="scientific">Steinernema carpocapsae</name>
    <name type="common">Entomopathogenic nematode</name>
    <dbReference type="NCBI Taxonomy" id="34508"/>
    <lineage>
        <taxon>Eukaryota</taxon>
        <taxon>Metazoa</taxon>
        <taxon>Ecdysozoa</taxon>
        <taxon>Nematoda</taxon>
        <taxon>Chromadorea</taxon>
        <taxon>Rhabditida</taxon>
        <taxon>Tylenchina</taxon>
        <taxon>Panagrolaimomorpha</taxon>
        <taxon>Strongyloidoidea</taxon>
        <taxon>Steinernematidae</taxon>
        <taxon>Steinernema</taxon>
    </lineage>
</organism>
<evidence type="ECO:0000256" key="1">
    <source>
        <dbReference type="SAM" id="MobiDB-lite"/>
    </source>
</evidence>
<evidence type="ECO:0000313" key="3">
    <source>
        <dbReference type="Proteomes" id="UP000298663"/>
    </source>
</evidence>
<sequence>MSNHHEPRKAAERARESMARAAHNDAHIEALLLADERRQNHPPNSPGSFELANEKWRNVVTMSLTT</sequence>
<feature type="region of interest" description="Disordered" evidence="1">
    <location>
        <begin position="1"/>
        <end position="27"/>
    </location>
</feature>
<reference evidence="2 3" key="1">
    <citation type="journal article" date="2015" name="Genome Biol.">
        <title>Comparative genomics of Steinernema reveals deeply conserved gene regulatory networks.</title>
        <authorList>
            <person name="Dillman A.R."/>
            <person name="Macchietto M."/>
            <person name="Porter C.F."/>
            <person name="Rogers A."/>
            <person name="Williams B."/>
            <person name="Antoshechkin I."/>
            <person name="Lee M.M."/>
            <person name="Goodwin Z."/>
            <person name="Lu X."/>
            <person name="Lewis E.E."/>
            <person name="Goodrich-Blair H."/>
            <person name="Stock S.P."/>
            <person name="Adams B.J."/>
            <person name="Sternberg P.W."/>
            <person name="Mortazavi A."/>
        </authorList>
    </citation>
    <scope>NUCLEOTIDE SEQUENCE [LARGE SCALE GENOMIC DNA]</scope>
    <source>
        <strain evidence="2 3">ALL</strain>
    </source>
</reference>
<evidence type="ECO:0000313" key="2">
    <source>
        <dbReference type="EMBL" id="TKR72016.1"/>
    </source>
</evidence>
<comment type="caution">
    <text evidence="2">The sequence shown here is derived from an EMBL/GenBank/DDBJ whole genome shotgun (WGS) entry which is preliminary data.</text>
</comment>
<accession>A0A4U5MQT5</accession>
<keyword evidence="3" id="KW-1185">Reference proteome</keyword>
<proteinExistence type="predicted"/>
<dbReference type="Proteomes" id="UP000298663">
    <property type="component" value="Unassembled WGS sequence"/>
</dbReference>
<reference evidence="2 3" key="2">
    <citation type="journal article" date="2019" name="G3 (Bethesda)">
        <title>Hybrid Assembly of the Genome of the Entomopathogenic Nematode Steinernema carpocapsae Identifies the X-Chromosome.</title>
        <authorList>
            <person name="Serra L."/>
            <person name="Macchietto M."/>
            <person name="Macias-Munoz A."/>
            <person name="McGill C.J."/>
            <person name="Rodriguez I.M."/>
            <person name="Rodriguez B."/>
            <person name="Murad R."/>
            <person name="Mortazavi A."/>
        </authorList>
    </citation>
    <scope>NUCLEOTIDE SEQUENCE [LARGE SCALE GENOMIC DNA]</scope>
    <source>
        <strain evidence="2 3">ALL</strain>
    </source>
</reference>